<organism evidence="2 3">
    <name type="scientific">Aldrovandia affinis</name>
    <dbReference type="NCBI Taxonomy" id="143900"/>
    <lineage>
        <taxon>Eukaryota</taxon>
        <taxon>Metazoa</taxon>
        <taxon>Chordata</taxon>
        <taxon>Craniata</taxon>
        <taxon>Vertebrata</taxon>
        <taxon>Euteleostomi</taxon>
        <taxon>Actinopterygii</taxon>
        <taxon>Neopterygii</taxon>
        <taxon>Teleostei</taxon>
        <taxon>Notacanthiformes</taxon>
        <taxon>Halosauridae</taxon>
        <taxon>Aldrovandia</taxon>
    </lineage>
</organism>
<feature type="region of interest" description="Disordered" evidence="1">
    <location>
        <begin position="51"/>
        <end position="71"/>
    </location>
</feature>
<protein>
    <submittedName>
        <fullName evidence="2">Uncharacterized protein</fullName>
    </submittedName>
</protein>
<feature type="region of interest" description="Disordered" evidence="1">
    <location>
        <begin position="117"/>
        <end position="160"/>
    </location>
</feature>
<accession>A0AAD7WSC6</accession>
<feature type="region of interest" description="Disordered" evidence="1">
    <location>
        <begin position="1"/>
        <end position="22"/>
    </location>
</feature>
<keyword evidence="3" id="KW-1185">Reference proteome</keyword>
<proteinExistence type="predicted"/>
<dbReference type="Proteomes" id="UP001221898">
    <property type="component" value="Unassembled WGS sequence"/>
</dbReference>
<evidence type="ECO:0000313" key="2">
    <source>
        <dbReference type="EMBL" id="KAJ8406574.1"/>
    </source>
</evidence>
<gene>
    <name evidence="2" type="ORF">AAFF_G00301480</name>
</gene>
<dbReference type="AlphaFoldDB" id="A0AAD7WSC6"/>
<reference evidence="2" key="1">
    <citation type="journal article" date="2023" name="Science">
        <title>Genome structures resolve the early diversification of teleost fishes.</title>
        <authorList>
            <person name="Parey E."/>
            <person name="Louis A."/>
            <person name="Montfort J."/>
            <person name="Bouchez O."/>
            <person name="Roques C."/>
            <person name="Iampietro C."/>
            <person name="Lluch J."/>
            <person name="Castinel A."/>
            <person name="Donnadieu C."/>
            <person name="Desvignes T."/>
            <person name="Floi Bucao C."/>
            <person name="Jouanno E."/>
            <person name="Wen M."/>
            <person name="Mejri S."/>
            <person name="Dirks R."/>
            <person name="Jansen H."/>
            <person name="Henkel C."/>
            <person name="Chen W.J."/>
            <person name="Zahm M."/>
            <person name="Cabau C."/>
            <person name="Klopp C."/>
            <person name="Thompson A.W."/>
            <person name="Robinson-Rechavi M."/>
            <person name="Braasch I."/>
            <person name="Lecointre G."/>
            <person name="Bobe J."/>
            <person name="Postlethwait J.H."/>
            <person name="Berthelot C."/>
            <person name="Roest Crollius H."/>
            <person name="Guiguen Y."/>
        </authorList>
    </citation>
    <scope>NUCLEOTIDE SEQUENCE</scope>
    <source>
        <strain evidence="2">NC1722</strain>
    </source>
</reference>
<evidence type="ECO:0000313" key="3">
    <source>
        <dbReference type="Proteomes" id="UP001221898"/>
    </source>
</evidence>
<name>A0AAD7WSC6_9TELE</name>
<feature type="compositionally biased region" description="Pro residues" evidence="1">
    <location>
        <begin position="149"/>
        <end position="160"/>
    </location>
</feature>
<evidence type="ECO:0000256" key="1">
    <source>
        <dbReference type="SAM" id="MobiDB-lite"/>
    </source>
</evidence>
<sequence>MRPCQTGADTPPTRQAPGTWLGGGMEITPGGVSPYQLTCLLATVRQYTSPRQEAWPSPDRPAKIHRPLPAGPWWCPTLGEKAIRRGRGAIWRAERGCYGYGDRQLRRGTATGFISEVDTRNSEGPTPARTAATFHTGEGGAQAVRQMTRPPPRSRAPTKP</sequence>
<dbReference type="EMBL" id="JAINUG010000043">
    <property type="protein sequence ID" value="KAJ8406574.1"/>
    <property type="molecule type" value="Genomic_DNA"/>
</dbReference>
<comment type="caution">
    <text evidence="2">The sequence shown here is derived from an EMBL/GenBank/DDBJ whole genome shotgun (WGS) entry which is preliminary data.</text>
</comment>